<feature type="domain" description="ATP-grasp" evidence="14">
    <location>
        <begin position="123"/>
        <end position="319"/>
    </location>
</feature>
<evidence type="ECO:0000256" key="5">
    <source>
        <dbReference type="ARBA" id="ARBA00022679"/>
    </source>
</evidence>
<gene>
    <name evidence="16" type="ORF">BPOR_0556g00030</name>
</gene>
<dbReference type="SMART" id="SM00823">
    <property type="entry name" value="PKS_PP"/>
    <property type="match status" value="1"/>
</dbReference>
<dbReference type="GO" id="GO:0044550">
    <property type="term" value="P:secondary metabolite biosynthetic process"/>
    <property type="evidence" value="ECO:0007669"/>
    <property type="project" value="UniProtKB-ARBA"/>
</dbReference>
<evidence type="ECO:0000256" key="1">
    <source>
        <dbReference type="ARBA" id="ARBA00001953"/>
    </source>
</evidence>
<dbReference type="PROSITE" id="PS50975">
    <property type="entry name" value="ATP_GRASP"/>
    <property type="match status" value="1"/>
</dbReference>
<evidence type="ECO:0000313" key="16">
    <source>
        <dbReference type="EMBL" id="TGO84052.1"/>
    </source>
</evidence>
<dbReference type="InterPro" id="IPR000089">
    <property type="entry name" value="Biotin_lipoyl"/>
</dbReference>
<dbReference type="AlphaFoldDB" id="A0A4Z1KIJ4"/>
<dbReference type="FunFam" id="3.30.1490.20:FF:000003">
    <property type="entry name" value="acetyl-CoA carboxylase isoform X1"/>
    <property type="match status" value="1"/>
</dbReference>
<dbReference type="Gene3D" id="3.40.50.720">
    <property type="entry name" value="NAD(P)-binding Rossmann-like Domain"/>
    <property type="match status" value="2"/>
</dbReference>
<keyword evidence="4" id="KW-0436">Ligase</keyword>
<dbReference type="GO" id="GO:0016874">
    <property type="term" value="F:ligase activity"/>
    <property type="evidence" value="ECO:0007669"/>
    <property type="project" value="UniProtKB-KW"/>
</dbReference>
<dbReference type="Pfam" id="PF00550">
    <property type="entry name" value="PP-binding"/>
    <property type="match status" value="1"/>
</dbReference>
<keyword evidence="2" id="KW-0596">Phosphopantetheine</keyword>
<dbReference type="InterPro" id="IPR020843">
    <property type="entry name" value="ER"/>
</dbReference>
<dbReference type="Gene3D" id="3.30.470.20">
    <property type="entry name" value="ATP-grasp fold, B domain"/>
    <property type="match status" value="1"/>
</dbReference>
<evidence type="ECO:0000256" key="8">
    <source>
        <dbReference type="ARBA" id="ARBA00023267"/>
    </source>
</evidence>
<comment type="caution">
    <text evidence="16">The sequence shown here is derived from an EMBL/GenBank/DDBJ whole genome shotgun (WGS) entry which is preliminary data.</text>
</comment>
<evidence type="ECO:0000313" key="17">
    <source>
        <dbReference type="Proteomes" id="UP000297280"/>
    </source>
</evidence>
<dbReference type="InterPro" id="IPR036736">
    <property type="entry name" value="ACP-like_sf"/>
</dbReference>
<dbReference type="Pfam" id="PF02785">
    <property type="entry name" value="Biotin_carb_C"/>
    <property type="match status" value="1"/>
</dbReference>
<comment type="cofactor">
    <cofactor evidence="1">
        <name>biotin</name>
        <dbReference type="ChEBI" id="CHEBI:57586"/>
    </cofactor>
</comment>
<dbReference type="InterPro" id="IPR011761">
    <property type="entry name" value="ATP-grasp"/>
</dbReference>
<dbReference type="InterPro" id="IPR005479">
    <property type="entry name" value="CPAse_ATP-bd"/>
</dbReference>
<keyword evidence="17" id="KW-1185">Reference proteome</keyword>
<dbReference type="Pfam" id="PF00364">
    <property type="entry name" value="Biotin_lipoyl"/>
    <property type="match status" value="1"/>
</dbReference>
<dbReference type="GO" id="GO:0031177">
    <property type="term" value="F:phosphopantetheine binding"/>
    <property type="evidence" value="ECO:0007669"/>
    <property type="project" value="InterPro"/>
</dbReference>
<dbReference type="InterPro" id="IPR020806">
    <property type="entry name" value="PKS_PP-bd"/>
</dbReference>
<dbReference type="Pfam" id="PF02786">
    <property type="entry name" value="CPSase_L_D2"/>
    <property type="match status" value="1"/>
</dbReference>
<dbReference type="EMBL" id="PQXO01000555">
    <property type="protein sequence ID" value="TGO84052.1"/>
    <property type="molecule type" value="Genomic_DNA"/>
</dbReference>
<dbReference type="InterPro" id="IPR011054">
    <property type="entry name" value="Rudment_hybrid_motif"/>
</dbReference>
<dbReference type="InterPro" id="IPR011053">
    <property type="entry name" value="Single_hybrid_motif"/>
</dbReference>
<dbReference type="SUPFAM" id="SSF52440">
    <property type="entry name" value="PreATP-grasp domain"/>
    <property type="match status" value="1"/>
</dbReference>
<dbReference type="InterPro" id="IPR009081">
    <property type="entry name" value="PP-bd_ACP"/>
</dbReference>
<dbReference type="Pfam" id="PF13602">
    <property type="entry name" value="ADH_zinc_N_2"/>
    <property type="match status" value="1"/>
</dbReference>
<evidence type="ECO:0000256" key="9">
    <source>
        <dbReference type="ARBA" id="ARBA00023268"/>
    </source>
</evidence>
<keyword evidence="5" id="KW-0808">Transferase</keyword>
<feature type="compositionally biased region" description="Polar residues" evidence="11">
    <location>
        <begin position="575"/>
        <end position="585"/>
    </location>
</feature>
<dbReference type="InterPro" id="IPR011764">
    <property type="entry name" value="Biotin_carboxylation_dom"/>
</dbReference>
<feature type="domain" description="Carrier" evidence="12">
    <location>
        <begin position="1188"/>
        <end position="1264"/>
    </location>
</feature>
<dbReference type="SUPFAM" id="SSF51246">
    <property type="entry name" value="Rudiment single hybrid motif"/>
    <property type="match status" value="1"/>
</dbReference>
<feature type="region of interest" description="Disordered" evidence="11">
    <location>
        <begin position="556"/>
        <end position="585"/>
    </location>
</feature>
<dbReference type="SUPFAM" id="SSF51230">
    <property type="entry name" value="Single hybrid motif"/>
    <property type="match status" value="1"/>
</dbReference>
<dbReference type="GO" id="GO:0005524">
    <property type="term" value="F:ATP binding"/>
    <property type="evidence" value="ECO:0007669"/>
    <property type="project" value="UniProtKB-UniRule"/>
</dbReference>
<dbReference type="PANTHER" id="PTHR45007:SF1">
    <property type="entry name" value="CARBOXYLASE, PUTATIVE (AFU_ORTHOLOGUE AFUA_5G07570)-RELATED"/>
    <property type="match status" value="1"/>
</dbReference>
<dbReference type="InterPro" id="IPR005481">
    <property type="entry name" value="BC-like_N"/>
</dbReference>
<keyword evidence="3" id="KW-0597">Phosphoprotein</keyword>
<dbReference type="SMART" id="SM00878">
    <property type="entry name" value="Biotin_carb_C"/>
    <property type="match status" value="1"/>
</dbReference>
<evidence type="ECO:0000256" key="11">
    <source>
        <dbReference type="SAM" id="MobiDB-lite"/>
    </source>
</evidence>
<dbReference type="Gene3D" id="3.90.180.10">
    <property type="entry name" value="Medium-chain alcohol dehydrogenases, catalytic domain"/>
    <property type="match status" value="1"/>
</dbReference>
<dbReference type="SUPFAM" id="SSF56059">
    <property type="entry name" value="Glutathione synthetase ATP-binding domain-like"/>
    <property type="match status" value="1"/>
</dbReference>
<keyword evidence="7 10" id="KW-0067">ATP-binding</keyword>
<evidence type="ECO:0000256" key="7">
    <source>
        <dbReference type="ARBA" id="ARBA00022840"/>
    </source>
</evidence>
<accession>A0A4Z1KIJ4</accession>
<keyword evidence="8" id="KW-0092">Biotin</keyword>
<reference evidence="16 17" key="1">
    <citation type="submission" date="2017-12" db="EMBL/GenBank/DDBJ databases">
        <title>Comparative genomics of Botrytis spp.</title>
        <authorList>
            <person name="Valero-Jimenez C.A."/>
            <person name="Tapia P."/>
            <person name="Veloso J."/>
            <person name="Silva-Moreno E."/>
            <person name="Staats M."/>
            <person name="Valdes J.H."/>
            <person name="Van Kan J.A.L."/>
        </authorList>
    </citation>
    <scope>NUCLEOTIDE SEQUENCE [LARGE SCALE GENOMIC DNA]</scope>
    <source>
        <strain evidence="16 17">MUCL3349</strain>
    </source>
</reference>
<evidence type="ECO:0000256" key="3">
    <source>
        <dbReference type="ARBA" id="ARBA00022553"/>
    </source>
</evidence>
<dbReference type="FunFam" id="3.40.50.720:FF:000209">
    <property type="entry name" value="Polyketide synthase Pks12"/>
    <property type="match status" value="1"/>
</dbReference>
<dbReference type="PROSITE" id="PS50968">
    <property type="entry name" value="BIOTINYL_LIPOYL"/>
    <property type="match status" value="1"/>
</dbReference>
<dbReference type="Pfam" id="PF00289">
    <property type="entry name" value="Biotin_carb_N"/>
    <property type="match status" value="1"/>
</dbReference>
<dbReference type="PROSITE" id="PS50075">
    <property type="entry name" value="CARRIER"/>
    <property type="match status" value="1"/>
</dbReference>
<evidence type="ECO:0000259" key="12">
    <source>
        <dbReference type="PROSITE" id="PS50075"/>
    </source>
</evidence>
<name>A0A4Z1KIJ4_9HELO</name>
<dbReference type="STRING" id="87229.A0A4Z1KIJ4"/>
<dbReference type="GO" id="GO:0016491">
    <property type="term" value="F:oxidoreductase activity"/>
    <property type="evidence" value="ECO:0007669"/>
    <property type="project" value="InterPro"/>
</dbReference>
<proteinExistence type="predicted"/>
<dbReference type="InterPro" id="IPR036291">
    <property type="entry name" value="NAD(P)-bd_dom_sf"/>
</dbReference>
<feature type="domain" description="Lipoyl-binding" evidence="13">
    <location>
        <begin position="574"/>
        <end position="666"/>
    </location>
</feature>
<organism evidence="16 17">
    <name type="scientific">Botrytis porri</name>
    <dbReference type="NCBI Taxonomy" id="87229"/>
    <lineage>
        <taxon>Eukaryota</taxon>
        <taxon>Fungi</taxon>
        <taxon>Dikarya</taxon>
        <taxon>Ascomycota</taxon>
        <taxon>Pezizomycotina</taxon>
        <taxon>Leotiomycetes</taxon>
        <taxon>Helotiales</taxon>
        <taxon>Sclerotiniaceae</taxon>
        <taxon>Botrytis</taxon>
    </lineage>
</organism>
<dbReference type="InterPro" id="IPR016185">
    <property type="entry name" value="PreATP-grasp_dom_sf"/>
</dbReference>
<dbReference type="GO" id="GO:1901336">
    <property type="term" value="P:lactone biosynthetic process"/>
    <property type="evidence" value="ECO:0007669"/>
    <property type="project" value="UniProtKB-ARBA"/>
</dbReference>
<evidence type="ECO:0000259" key="13">
    <source>
        <dbReference type="PROSITE" id="PS50968"/>
    </source>
</evidence>
<dbReference type="Gene3D" id="1.10.1200.10">
    <property type="entry name" value="ACP-like"/>
    <property type="match status" value="1"/>
</dbReference>
<feature type="compositionally biased region" description="Low complexity" evidence="11">
    <location>
        <begin position="556"/>
        <end position="574"/>
    </location>
</feature>
<protein>
    <recommendedName>
        <fullName evidence="18">Carrier domain-containing protein</fullName>
    </recommendedName>
</protein>
<dbReference type="SMART" id="SM00829">
    <property type="entry name" value="PKS_ER"/>
    <property type="match status" value="1"/>
</dbReference>
<dbReference type="PROSITE" id="PS50979">
    <property type="entry name" value="BC"/>
    <property type="match status" value="1"/>
</dbReference>
<dbReference type="SMART" id="SM00822">
    <property type="entry name" value="PKS_KR"/>
    <property type="match status" value="1"/>
</dbReference>
<evidence type="ECO:0000256" key="4">
    <source>
        <dbReference type="ARBA" id="ARBA00022598"/>
    </source>
</evidence>
<dbReference type="CDD" id="cd05195">
    <property type="entry name" value="enoyl_red"/>
    <property type="match status" value="1"/>
</dbReference>
<dbReference type="Pfam" id="PF08659">
    <property type="entry name" value="KR"/>
    <property type="match status" value="1"/>
</dbReference>
<dbReference type="Gene3D" id="2.40.50.100">
    <property type="match status" value="1"/>
</dbReference>
<evidence type="ECO:0000256" key="10">
    <source>
        <dbReference type="PROSITE-ProRule" id="PRU00409"/>
    </source>
</evidence>
<dbReference type="SUPFAM" id="SSF47336">
    <property type="entry name" value="ACP-like"/>
    <property type="match status" value="1"/>
</dbReference>
<dbReference type="CDD" id="cd06850">
    <property type="entry name" value="biotinyl_domain"/>
    <property type="match status" value="1"/>
</dbReference>
<evidence type="ECO:0000259" key="15">
    <source>
        <dbReference type="PROSITE" id="PS50979"/>
    </source>
</evidence>
<dbReference type="GO" id="GO:0016740">
    <property type="term" value="F:transferase activity"/>
    <property type="evidence" value="ECO:0007669"/>
    <property type="project" value="UniProtKB-KW"/>
</dbReference>
<evidence type="ECO:0000259" key="14">
    <source>
        <dbReference type="PROSITE" id="PS50975"/>
    </source>
</evidence>
<keyword evidence="6 10" id="KW-0547">Nucleotide-binding</keyword>
<dbReference type="PROSITE" id="PS00867">
    <property type="entry name" value="CPSASE_2"/>
    <property type="match status" value="1"/>
</dbReference>
<evidence type="ECO:0000256" key="2">
    <source>
        <dbReference type="ARBA" id="ARBA00022450"/>
    </source>
</evidence>
<dbReference type="InterPro" id="IPR005482">
    <property type="entry name" value="Biotin_COase_C"/>
</dbReference>
<dbReference type="GO" id="GO:0046872">
    <property type="term" value="F:metal ion binding"/>
    <property type="evidence" value="ECO:0007669"/>
    <property type="project" value="InterPro"/>
</dbReference>
<evidence type="ECO:0000256" key="6">
    <source>
        <dbReference type="ARBA" id="ARBA00022741"/>
    </source>
</evidence>
<sequence length="1271" mass="139435">MSQQPFRPIKRLLIANRGEIATRILSTARELNIETYTLYTTNDSSHTLNSTHSIQLPSPSSYLDISTLSSIVQKHNIDAIHPGYGFLSESAEFTERMWREANAVVVGPGFRILERTGDKLMARNLAQECHVPILPALQVPTDDVTQLQEFASKVGYPIIIKAVDGGGGRGIRIVTQEDELQGMLKAALRESPSKKVFAEKAAVDGYRHVEVQIIGDGQGGVRHLWERECSIQRRFQKVVEFAPCSITDRLAVEKVIESALRMARKVNYYSLGTFEFLVRQSPPEFYFLEINPRLQVEHSITECLASGIDLVKVQLLLAQGCSLLSLLPQSLPSSPLAPPHIHSLQLRITAESPSQNFSLSPGKVSSFYFPSGNGIRVDTHLHPSIPAIIGTDFDSLLAKLIITAPTWQDVVARAKRALEDTVIIGIESNLDLLRAIIDNDAFEKQECDTRWLEKNLPVLLRPAKKISEGLKNSAVLVLTSSIPPLPSSSSVVFRPRDAWNIELTPDESFNSNAKPGDSTPIPYHMQITRILTNNFPSSLKANIIFASPSTTTKPTPYTLSLTSSSSTPSSQQSSHRLGNPQNSNHITTPFPGKLIEICVEKGDQIVAGLTICVIRQIKMEVEVRSQKDGVVKWVFGDGEEDRWEEKEEGENVGVGILGKGWVAVYDAATIPLVYLTSIYSLFNIGNLQKGQSVLIHSATGGVGLSCIQLCQYIGAEIFVTFGTEEKRQLLSEKYGIPHDHMFSSRNTKFASEIMEVTDGKGIDVIINSLTGELLDASWRICADGGSMIEIGKKDMVARSYLSMEPFDRNCSFKAVDFSYTKHITDKLIAKLLTRIFDLLEAGHIGPVHPITTFPFDDIAASFAFMRSGRHIGKIVITREENASIELPVRPPTKKLRLRHDVSYLIVGGLKGLCGSLAVHMARNGAKHIISMLRSGCSDQKSQGTVLNCKALGCEIQEAKGDVSSIDDVKNAFKAANKPIGGVIQGAMVLRDKPFEIMTIEDYHTTVSSKVQGTWNLHNVALEQETPLDFFTMLSSISGVIGQKGQANYSAGNVFMDAFASYRQSLNLPANAVDLGVIQDVGYVAEQGGMTSHFDDRQWTGINEQILRKILSYSIFQQVCPINKASSAQLITGIAVPLPDDSPLIRDARFGHLFANTDSSGSGKGSADDSSKELQVFLLLYRSGAEAVPMVAAAVEVVNMQFTKMLRLDEPMEVGKPLSVYGLDSLSAVEFRNWVRMELGAELTTLDITNASSLTSLCEKIVAKMPPLTKSG</sequence>
<dbReference type="SUPFAM" id="SSF51735">
    <property type="entry name" value="NAD(P)-binding Rossmann-fold domains"/>
    <property type="match status" value="2"/>
</dbReference>
<dbReference type="PANTHER" id="PTHR45007">
    <property type="entry name" value="CARBOXYLASE, PUTATIVE (AFU_ORTHOLOGUE AFUA_5G07570)-RELATED"/>
    <property type="match status" value="1"/>
</dbReference>
<dbReference type="InterPro" id="IPR013968">
    <property type="entry name" value="PKS_KR"/>
</dbReference>
<dbReference type="InterPro" id="IPR057326">
    <property type="entry name" value="KR_dom"/>
</dbReference>
<dbReference type="Proteomes" id="UP000297280">
    <property type="component" value="Unassembled WGS sequence"/>
</dbReference>
<keyword evidence="9" id="KW-0511">Multifunctional enzyme</keyword>
<evidence type="ECO:0008006" key="18">
    <source>
        <dbReference type="Google" id="ProtNLM"/>
    </source>
</evidence>
<feature type="domain" description="Biotin carboxylation" evidence="15">
    <location>
        <begin position="8"/>
        <end position="457"/>
    </location>
</feature>